<dbReference type="AlphaFoldDB" id="A0A2Z6MBK0"/>
<evidence type="ECO:0000313" key="2">
    <source>
        <dbReference type="Proteomes" id="UP000242715"/>
    </source>
</evidence>
<proteinExistence type="predicted"/>
<protein>
    <submittedName>
        <fullName evidence="1">Uncharacterized protein</fullName>
    </submittedName>
</protein>
<reference evidence="2" key="1">
    <citation type="journal article" date="2017" name="Front. Plant Sci.">
        <title>Climate Clever Clovers: New Paradigm to Reduce the Environmental Footprint of Ruminants by Breeding Low Methanogenic Forages Utilizing Haplotype Variation.</title>
        <authorList>
            <person name="Kaur P."/>
            <person name="Appels R."/>
            <person name="Bayer P.E."/>
            <person name="Keeble-Gagnere G."/>
            <person name="Wang J."/>
            <person name="Hirakawa H."/>
            <person name="Shirasawa K."/>
            <person name="Vercoe P."/>
            <person name="Stefanova K."/>
            <person name="Durmic Z."/>
            <person name="Nichols P."/>
            <person name="Revell C."/>
            <person name="Isobe S.N."/>
            <person name="Edwards D."/>
            <person name="Erskine W."/>
        </authorList>
    </citation>
    <scope>NUCLEOTIDE SEQUENCE [LARGE SCALE GENOMIC DNA]</scope>
    <source>
        <strain evidence="2">cv. Daliak</strain>
    </source>
</reference>
<organism evidence="1 2">
    <name type="scientific">Trifolium subterraneum</name>
    <name type="common">Subterranean clover</name>
    <dbReference type="NCBI Taxonomy" id="3900"/>
    <lineage>
        <taxon>Eukaryota</taxon>
        <taxon>Viridiplantae</taxon>
        <taxon>Streptophyta</taxon>
        <taxon>Embryophyta</taxon>
        <taxon>Tracheophyta</taxon>
        <taxon>Spermatophyta</taxon>
        <taxon>Magnoliopsida</taxon>
        <taxon>eudicotyledons</taxon>
        <taxon>Gunneridae</taxon>
        <taxon>Pentapetalae</taxon>
        <taxon>rosids</taxon>
        <taxon>fabids</taxon>
        <taxon>Fabales</taxon>
        <taxon>Fabaceae</taxon>
        <taxon>Papilionoideae</taxon>
        <taxon>50 kb inversion clade</taxon>
        <taxon>NPAAA clade</taxon>
        <taxon>Hologalegina</taxon>
        <taxon>IRL clade</taxon>
        <taxon>Trifolieae</taxon>
        <taxon>Trifolium</taxon>
    </lineage>
</organism>
<accession>A0A2Z6MBK0</accession>
<dbReference type="OrthoDB" id="1409032at2759"/>
<sequence length="131" mass="14916">MAESVGNGNQLVESNVDGVSNDNQFEGAQFQQELVLEYKCGRSLNCHLLSCDKTKFANVGKMIVDMNGKFRSRKIDQMISHEMCAAAIEHNLPFKIVEYMKIKNERNYLNPDAIPITRNIAKSDVLKIYMR</sequence>
<evidence type="ECO:0000313" key="1">
    <source>
        <dbReference type="EMBL" id="GAU30024.1"/>
    </source>
</evidence>
<dbReference type="Proteomes" id="UP000242715">
    <property type="component" value="Unassembled WGS sequence"/>
</dbReference>
<name>A0A2Z6MBK0_TRISU</name>
<dbReference type="EMBL" id="DF973413">
    <property type="protein sequence ID" value="GAU30024.1"/>
    <property type="molecule type" value="Genomic_DNA"/>
</dbReference>
<keyword evidence="2" id="KW-1185">Reference proteome</keyword>
<gene>
    <name evidence="1" type="ORF">TSUD_161100</name>
</gene>